<dbReference type="SUPFAM" id="SSF56935">
    <property type="entry name" value="Porins"/>
    <property type="match status" value="1"/>
</dbReference>
<keyword evidence="2 4" id="KW-0472">Membrane</keyword>
<gene>
    <name evidence="8" type="ORF">K8352_00950</name>
</gene>
<feature type="chain" id="PRO_5042034997" evidence="5">
    <location>
        <begin position="21"/>
        <end position="1009"/>
    </location>
</feature>
<dbReference type="NCBIfam" id="TIGR04056">
    <property type="entry name" value="OMP_RagA_SusC"/>
    <property type="match status" value="1"/>
</dbReference>
<evidence type="ECO:0000256" key="2">
    <source>
        <dbReference type="ARBA" id="ARBA00023136"/>
    </source>
</evidence>
<dbReference type="InterPro" id="IPR023996">
    <property type="entry name" value="TonB-dep_OMP_SusC/RagA"/>
</dbReference>
<dbReference type="Gene3D" id="2.40.170.20">
    <property type="entry name" value="TonB-dependent receptor, beta-barrel domain"/>
    <property type="match status" value="1"/>
</dbReference>
<proteinExistence type="inferred from homology"/>
<dbReference type="InterPro" id="IPR036942">
    <property type="entry name" value="Beta-barrel_TonB_sf"/>
</dbReference>
<dbReference type="InterPro" id="IPR000531">
    <property type="entry name" value="Beta-barrel_TonB"/>
</dbReference>
<accession>A0AAE3ESF2</accession>
<evidence type="ECO:0000259" key="7">
    <source>
        <dbReference type="Pfam" id="PF07715"/>
    </source>
</evidence>
<dbReference type="EMBL" id="JAIRBC010000001">
    <property type="protein sequence ID" value="MCG2459309.1"/>
    <property type="molecule type" value="Genomic_DNA"/>
</dbReference>
<dbReference type="InterPro" id="IPR012910">
    <property type="entry name" value="Plug_dom"/>
</dbReference>
<dbReference type="AlphaFoldDB" id="A0AAE3ESF2"/>
<comment type="subcellular location">
    <subcellularLocation>
        <location evidence="1 4">Cell outer membrane</location>
    </subcellularLocation>
</comment>
<dbReference type="GO" id="GO:0009279">
    <property type="term" value="C:cell outer membrane"/>
    <property type="evidence" value="ECO:0007669"/>
    <property type="project" value="UniProtKB-SubCell"/>
</dbReference>
<feature type="domain" description="TonB-dependent receptor-like beta-barrel" evidence="6">
    <location>
        <begin position="391"/>
        <end position="771"/>
    </location>
</feature>
<reference evidence="8" key="1">
    <citation type="submission" date="2023-02" db="EMBL/GenBank/DDBJ databases">
        <title>Genome of Flavobacteriaceae gen. nov. sp. strain F89.</title>
        <authorList>
            <person name="Wang Y."/>
        </authorList>
    </citation>
    <scope>NUCLEOTIDE SEQUENCE</scope>
    <source>
        <strain evidence="8">F89</strain>
    </source>
</reference>
<dbReference type="Pfam" id="PF13715">
    <property type="entry name" value="CarbopepD_reg_2"/>
    <property type="match status" value="1"/>
</dbReference>
<dbReference type="InterPro" id="IPR008969">
    <property type="entry name" value="CarboxyPept-like_regulatory"/>
</dbReference>
<dbReference type="Gene3D" id="2.170.130.10">
    <property type="entry name" value="TonB-dependent receptor, plug domain"/>
    <property type="match status" value="1"/>
</dbReference>
<evidence type="ECO:0000256" key="4">
    <source>
        <dbReference type="RuleBase" id="RU003357"/>
    </source>
</evidence>
<evidence type="ECO:0000313" key="8">
    <source>
        <dbReference type="EMBL" id="MCG2459309.1"/>
    </source>
</evidence>
<dbReference type="Pfam" id="PF00593">
    <property type="entry name" value="TonB_dep_Rec_b-barrel"/>
    <property type="match status" value="1"/>
</dbReference>
<dbReference type="InterPro" id="IPR037066">
    <property type="entry name" value="Plug_dom_sf"/>
</dbReference>
<dbReference type="SUPFAM" id="SSF49464">
    <property type="entry name" value="Carboxypeptidase regulatory domain-like"/>
    <property type="match status" value="1"/>
</dbReference>
<keyword evidence="5" id="KW-0732">Signal</keyword>
<sequence length="1009" mass="110686">MAKKLLLVLMLVCGTSPLLAQTKTVTGVVTQDGIPLAGVNVLLQGTTTGTQTDFDGLYTIEAAPGDVLVFSYIGMKTQSLTVGASNKLDVDLVEDAEQLGEVVVTALGIKREEKTLTYAQQTVQGDELTKTRDPNFMNSISGKAAGVEIKKSSSGAGGSTKIVLRGNKSLSGDSSPLFVIDGIPMANNKGGQPGMWGGTDQGDGLSAINPDDIASISVLKGSNAALLYGSQGANGVVVITTKQGAEGKTTVTLNTGYTFEHYLNSEMPDLQFKYGAEGGTKESWSTTPGNYDDQYVKNFFQTGDTFNNSVTISSGGQKTTTYFSYANISSTGITPNNTYEKNNFTFKQSTKLFNDKVTVTSNVILALEKTENRLPAGYYLNPLTGLYQFPRNRNFYDYKNNYQVFDTDRNLFLQNWFVVDHQQSNPYWIVNKEPLTEDSKRVIGSLNISYDILDNLKFQVRGSYDYAVRGYEQQHAAGSNSTNVAPNGAWNYSKYDDQLAYADAILTYDTTFGEDFSFNATAGASYQKSKYGDGVGVSSGVTGLLYPNQFYFQNLPTNVQVLSGYNGTGNNIYSEAIKEGLFFNGQLGFKEMLFLDVSGRNDWASTLALTGNDSYFYPSAGLTALFHEMFELPEVISFAKLRGSFSQVGNEVPFNRIFPQNTINASGGVVRNTVKPFFDAKPEIINSTEFGIDMRFYQNRLGFDFTYYSLVSKDQFIQVPTVSGEGGFTTEFINAGEITNKGVEITLNAIPFRTDNFEWSTNVNYSKNNNEIVDIGPDDEKEINLGSSEGYQSKLVEGGKYNDLYVYVFERNDQGQILFSGGKPLKTKQTQLVGNLDPVWNLGWNNNFTYKRFNMALFFSGKFGGKTFSQTQSMLDGAGVSQRTADARDAGGVTVNGVDETSGAAITTVDPETWYRAIGDRNGVGEPYVYDRTNIRLSQFALGYDFDMSNVTWVKGATLSFIGNNLFMIYNKAPFDPELAMSTSRNSQGLDNFNLPSTGTYGFNLKLTF</sequence>
<comment type="caution">
    <text evidence="8">The sequence shown here is derived from an EMBL/GenBank/DDBJ whole genome shotgun (WGS) entry which is preliminary data.</text>
</comment>
<keyword evidence="9" id="KW-1185">Reference proteome</keyword>
<keyword evidence="4" id="KW-0798">TonB box</keyword>
<evidence type="ECO:0000256" key="1">
    <source>
        <dbReference type="ARBA" id="ARBA00004442"/>
    </source>
</evidence>
<evidence type="ECO:0000259" key="6">
    <source>
        <dbReference type="Pfam" id="PF00593"/>
    </source>
</evidence>
<dbReference type="NCBIfam" id="TIGR04057">
    <property type="entry name" value="SusC_RagA_signa"/>
    <property type="match status" value="1"/>
</dbReference>
<feature type="domain" description="TonB-dependent receptor plug" evidence="7">
    <location>
        <begin position="114"/>
        <end position="236"/>
    </location>
</feature>
<protein>
    <submittedName>
        <fullName evidence="8">SusC/RagA family TonB-linked outer membrane protein</fullName>
    </submittedName>
</protein>
<evidence type="ECO:0000256" key="3">
    <source>
        <dbReference type="ARBA" id="ARBA00023237"/>
    </source>
</evidence>
<dbReference type="InterPro" id="IPR023997">
    <property type="entry name" value="TonB-dep_OMP_SusC/RagA_CS"/>
</dbReference>
<keyword evidence="3" id="KW-0998">Cell outer membrane</keyword>
<dbReference type="Proteomes" id="UP001200642">
    <property type="component" value="Unassembled WGS sequence"/>
</dbReference>
<dbReference type="RefSeq" id="WP_317900456.1">
    <property type="nucleotide sequence ID" value="NZ_JAIRBC010000001.1"/>
</dbReference>
<evidence type="ECO:0000256" key="5">
    <source>
        <dbReference type="SAM" id="SignalP"/>
    </source>
</evidence>
<name>A0AAE3ESF2_9FLAO</name>
<organism evidence="8 9">
    <name type="scientific">Cerina litoralis</name>
    <dbReference type="NCBI Taxonomy" id="2874477"/>
    <lineage>
        <taxon>Bacteria</taxon>
        <taxon>Pseudomonadati</taxon>
        <taxon>Bacteroidota</taxon>
        <taxon>Flavobacteriia</taxon>
        <taxon>Flavobacteriales</taxon>
        <taxon>Flavobacteriaceae</taxon>
        <taxon>Cerina</taxon>
    </lineage>
</organism>
<comment type="similarity">
    <text evidence="4">Belongs to the TonB-dependent receptor family.</text>
</comment>
<dbReference type="Pfam" id="PF07715">
    <property type="entry name" value="Plug"/>
    <property type="match status" value="1"/>
</dbReference>
<evidence type="ECO:0000313" key="9">
    <source>
        <dbReference type="Proteomes" id="UP001200642"/>
    </source>
</evidence>
<dbReference type="Gene3D" id="2.60.40.1120">
    <property type="entry name" value="Carboxypeptidase-like, regulatory domain"/>
    <property type="match status" value="1"/>
</dbReference>
<feature type="signal peptide" evidence="5">
    <location>
        <begin position="1"/>
        <end position="20"/>
    </location>
</feature>